<feature type="domain" description="Gram-positive cocci surface proteins LPxTG" evidence="8">
    <location>
        <begin position="320"/>
        <end position="354"/>
    </location>
</feature>
<dbReference type="Pfam" id="PF00746">
    <property type="entry name" value="Gram_pos_anchor"/>
    <property type="match status" value="1"/>
</dbReference>
<dbReference type="PROSITE" id="PS50847">
    <property type="entry name" value="GRAM_POS_ANCHORING"/>
    <property type="match status" value="1"/>
</dbReference>
<dbReference type="STRING" id="285676.GA0070561_3084"/>
<gene>
    <name evidence="9" type="ORF">GA0070561_3084</name>
</gene>
<evidence type="ECO:0000256" key="3">
    <source>
        <dbReference type="ARBA" id="ARBA00022729"/>
    </source>
</evidence>
<keyword evidence="6" id="KW-0472">Membrane</keyword>
<proteinExistence type="predicted"/>
<evidence type="ECO:0000256" key="1">
    <source>
        <dbReference type="ARBA" id="ARBA00022512"/>
    </source>
</evidence>
<keyword evidence="6" id="KW-1133">Transmembrane helix</keyword>
<evidence type="ECO:0000256" key="4">
    <source>
        <dbReference type="ARBA" id="ARBA00023088"/>
    </source>
</evidence>
<evidence type="ECO:0000259" key="8">
    <source>
        <dbReference type="PROSITE" id="PS50847"/>
    </source>
</evidence>
<name>A0A1C4X3X5_9ACTN</name>
<feature type="region of interest" description="Disordered" evidence="5">
    <location>
        <begin position="283"/>
        <end position="320"/>
    </location>
</feature>
<reference evidence="9 10" key="1">
    <citation type="submission" date="2016-06" db="EMBL/GenBank/DDBJ databases">
        <authorList>
            <person name="Kjaerup R.B."/>
            <person name="Dalgaard T.S."/>
            <person name="Juul-Madsen H.R."/>
        </authorList>
    </citation>
    <scope>NUCLEOTIDE SEQUENCE [LARGE SCALE GENOMIC DNA]</scope>
    <source>
        <strain evidence="9 10">DSM 44871</strain>
    </source>
</reference>
<keyword evidence="4" id="KW-0572">Peptidoglycan-anchor</keyword>
<keyword evidence="6" id="KW-0812">Transmembrane</keyword>
<organism evidence="9 10">
    <name type="scientific">Micromonospora saelicesensis</name>
    <dbReference type="NCBI Taxonomy" id="285676"/>
    <lineage>
        <taxon>Bacteria</taxon>
        <taxon>Bacillati</taxon>
        <taxon>Actinomycetota</taxon>
        <taxon>Actinomycetes</taxon>
        <taxon>Micromonosporales</taxon>
        <taxon>Micromonosporaceae</taxon>
        <taxon>Micromonospora</taxon>
    </lineage>
</organism>
<evidence type="ECO:0000313" key="9">
    <source>
        <dbReference type="EMBL" id="SCF03178.1"/>
    </source>
</evidence>
<feature type="transmembrane region" description="Helical" evidence="6">
    <location>
        <begin position="328"/>
        <end position="347"/>
    </location>
</feature>
<dbReference type="RefSeq" id="WP_091400432.1">
    <property type="nucleotide sequence ID" value="NZ_FMCR01000003.1"/>
</dbReference>
<feature type="chain" id="PRO_5008707565" evidence="7">
    <location>
        <begin position="29"/>
        <end position="354"/>
    </location>
</feature>
<keyword evidence="3 7" id="KW-0732">Signal</keyword>
<accession>A0A1C4X3X5</accession>
<evidence type="ECO:0000256" key="5">
    <source>
        <dbReference type="SAM" id="MobiDB-lite"/>
    </source>
</evidence>
<protein>
    <submittedName>
        <fullName evidence="9">LPXTG-motif cell wall anchor domain-containing protein</fullName>
    </submittedName>
</protein>
<keyword evidence="1" id="KW-0134">Cell wall</keyword>
<evidence type="ECO:0000256" key="2">
    <source>
        <dbReference type="ARBA" id="ARBA00022525"/>
    </source>
</evidence>
<dbReference type="EMBL" id="FMCR01000003">
    <property type="protein sequence ID" value="SCF03178.1"/>
    <property type="molecule type" value="Genomic_DNA"/>
</dbReference>
<sequence>MNRPLRSGIVGAAVLALSALATPTVAGAAPAKPTVSPSTTAGNAAPTILARADIVFLGGDPWHPSGPLEVKVVNEGGAAAKGFFVLRLPQDAGLTAGGDCRAGDGAPRTWVCGGAELPAGGDRTYRLTVTSSAAQPVFGVTGWGSVAGQDATGRADRPTEFRINWPDRTTLRLRATAGPVVDGAATMRVRVTNTGTFDIGGYSLNVATPDGVRVTAPGCSDSGRMNGVGCEILRERRLAGGATDSFDVRVAATGGTKSVRLWLAPTNRYTNADTSVTLRLTGGGAGGGAATTAPPADPTTPATTAATTAPATPAPKATELPRTGTTTIVYGLIGVSLLTLGGGLLLLRRRLQRG</sequence>
<feature type="signal peptide" evidence="7">
    <location>
        <begin position="1"/>
        <end position="28"/>
    </location>
</feature>
<evidence type="ECO:0000313" key="10">
    <source>
        <dbReference type="Proteomes" id="UP000198864"/>
    </source>
</evidence>
<evidence type="ECO:0000256" key="7">
    <source>
        <dbReference type="SAM" id="SignalP"/>
    </source>
</evidence>
<dbReference type="Proteomes" id="UP000198864">
    <property type="component" value="Unassembled WGS sequence"/>
</dbReference>
<keyword evidence="2" id="KW-0964">Secreted</keyword>
<dbReference type="InterPro" id="IPR019931">
    <property type="entry name" value="LPXTG_anchor"/>
</dbReference>
<dbReference type="NCBIfam" id="TIGR01167">
    <property type="entry name" value="LPXTG_anchor"/>
    <property type="match status" value="1"/>
</dbReference>
<feature type="compositionally biased region" description="Low complexity" evidence="5">
    <location>
        <begin position="290"/>
        <end position="318"/>
    </location>
</feature>
<dbReference type="AlphaFoldDB" id="A0A1C4X3X5"/>
<evidence type="ECO:0000256" key="6">
    <source>
        <dbReference type="SAM" id="Phobius"/>
    </source>
</evidence>